<organism evidence="1 2">
    <name type="scientific">Helianthus annuus</name>
    <name type="common">Common sunflower</name>
    <dbReference type="NCBI Taxonomy" id="4232"/>
    <lineage>
        <taxon>Eukaryota</taxon>
        <taxon>Viridiplantae</taxon>
        <taxon>Streptophyta</taxon>
        <taxon>Embryophyta</taxon>
        <taxon>Tracheophyta</taxon>
        <taxon>Spermatophyta</taxon>
        <taxon>Magnoliopsida</taxon>
        <taxon>eudicotyledons</taxon>
        <taxon>Gunneridae</taxon>
        <taxon>Pentapetalae</taxon>
        <taxon>asterids</taxon>
        <taxon>campanulids</taxon>
        <taxon>Asterales</taxon>
        <taxon>Asteraceae</taxon>
        <taxon>Asteroideae</taxon>
        <taxon>Heliantheae alliance</taxon>
        <taxon>Heliantheae</taxon>
        <taxon>Helianthus</taxon>
    </lineage>
</organism>
<name>A0A9K3JDU6_HELAN</name>
<reference evidence="1" key="1">
    <citation type="journal article" date="2017" name="Nature">
        <title>The sunflower genome provides insights into oil metabolism, flowering and Asterid evolution.</title>
        <authorList>
            <person name="Badouin H."/>
            <person name="Gouzy J."/>
            <person name="Grassa C.J."/>
            <person name="Murat F."/>
            <person name="Staton S.E."/>
            <person name="Cottret L."/>
            <person name="Lelandais-Briere C."/>
            <person name="Owens G.L."/>
            <person name="Carrere S."/>
            <person name="Mayjonade B."/>
            <person name="Legrand L."/>
            <person name="Gill N."/>
            <person name="Kane N.C."/>
            <person name="Bowers J.E."/>
            <person name="Hubner S."/>
            <person name="Bellec A."/>
            <person name="Berard A."/>
            <person name="Berges H."/>
            <person name="Blanchet N."/>
            <person name="Boniface M.C."/>
            <person name="Brunel D."/>
            <person name="Catrice O."/>
            <person name="Chaidir N."/>
            <person name="Claudel C."/>
            <person name="Donnadieu C."/>
            <person name="Faraut T."/>
            <person name="Fievet G."/>
            <person name="Helmstetter N."/>
            <person name="King M."/>
            <person name="Knapp S.J."/>
            <person name="Lai Z."/>
            <person name="Le Paslier M.C."/>
            <person name="Lippi Y."/>
            <person name="Lorenzon L."/>
            <person name="Mandel J.R."/>
            <person name="Marage G."/>
            <person name="Marchand G."/>
            <person name="Marquand E."/>
            <person name="Bret-Mestries E."/>
            <person name="Morien E."/>
            <person name="Nambeesan S."/>
            <person name="Nguyen T."/>
            <person name="Pegot-Espagnet P."/>
            <person name="Pouilly N."/>
            <person name="Raftis F."/>
            <person name="Sallet E."/>
            <person name="Schiex T."/>
            <person name="Thomas J."/>
            <person name="Vandecasteele C."/>
            <person name="Vares D."/>
            <person name="Vear F."/>
            <person name="Vautrin S."/>
            <person name="Crespi M."/>
            <person name="Mangin B."/>
            <person name="Burke J.M."/>
            <person name="Salse J."/>
            <person name="Munos S."/>
            <person name="Vincourt P."/>
            <person name="Rieseberg L.H."/>
            <person name="Langlade N.B."/>
        </authorList>
    </citation>
    <scope>NUCLEOTIDE SEQUENCE</scope>
    <source>
        <tissue evidence="1">Leaves</tissue>
    </source>
</reference>
<dbReference type="AlphaFoldDB" id="A0A9K3JDU6"/>
<comment type="caution">
    <text evidence="1">The sequence shown here is derived from an EMBL/GenBank/DDBJ whole genome shotgun (WGS) entry which is preliminary data.</text>
</comment>
<dbReference type="Gramene" id="mRNA:HanXRQr2_Chr03g0094101">
    <property type="protein sequence ID" value="CDS:HanXRQr2_Chr03g0094101.1"/>
    <property type="gene ID" value="HanXRQr2_Chr03g0094101"/>
</dbReference>
<accession>A0A9K3JDU6</accession>
<dbReference type="EMBL" id="MNCJ02000318">
    <property type="protein sequence ID" value="KAF5813084.1"/>
    <property type="molecule type" value="Genomic_DNA"/>
</dbReference>
<evidence type="ECO:0000313" key="2">
    <source>
        <dbReference type="Proteomes" id="UP000215914"/>
    </source>
</evidence>
<sequence>MKTNGEIGSSCLRPLDNLKTDEGDPLTRIGAFLDLRHTSIHFLHNVGNPIALRLDDKKFQFTES</sequence>
<keyword evidence="2" id="KW-1185">Reference proteome</keyword>
<dbReference type="Proteomes" id="UP000215914">
    <property type="component" value="Unassembled WGS sequence"/>
</dbReference>
<gene>
    <name evidence="1" type="ORF">HanXRQr2_Chr03g0094101</name>
</gene>
<protein>
    <submittedName>
        <fullName evidence="1">Uncharacterized protein</fullName>
    </submittedName>
</protein>
<proteinExistence type="predicted"/>
<reference evidence="1" key="2">
    <citation type="submission" date="2020-06" db="EMBL/GenBank/DDBJ databases">
        <title>Helianthus annuus Genome sequencing and assembly Release 2.</title>
        <authorList>
            <person name="Gouzy J."/>
            <person name="Langlade N."/>
            <person name="Munos S."/>
        </authorList>
    </citation>
    <scope>NUCLEOTIDE SEQUENCE</scope>
    <source>
        <tissue evidence="1">Leaves</tissue>
    </source>
</reference>
<evidence type="ECO:0000313" key="1">
    <source>
        <dbReference type="EMBL" id="KAF5813084.1"/>
    </source>
</evidence>